<evidence type="ECO:0000256" key="1">
    <source>
        <dbReference type="SAM" id="MobiDB-lite"/>
    </source>
</evidence>
<proteinExistence type="predicted"/>
<feature type="region of interest" description="Disordered" evidence="1">
    <location>
        <begin position="308"/>
        <end position="356"/>
    </location>
</feature>
<name>A0AAW0A1D6_9AGAR</name>
<evidence type="ECO:0000313" key="2">
    <source>
        <dbReference type="EMBL" id="KAK6996762.1"/>
    </source>
</evidence>
<feature type="region of interest" description="Disordered" evidence="1">
    <location>
        <begin position="225"/>
        <end position="260"/>
    </location>
</feature>
<dbReference type="EMBL" id="JAWWNJ010000096">
    <property type="protein sequence ID" value="KAK6996762.1"/>
    <property type="molecule type" value="Genomic_DNA"/>
</dbReference>
<organism evidence="2 3">
    <name type="scientific">Favolaschia claudopus</name>
    <dbReference type="NCBI Taxonomy" id="2862362"/>
    <lineage>
        <taxon>Eukaryota</taxon>
        <taxon>Fungi</taxon>
        <taxon>Dikarya</taxon>
        <taxon>Basidiomycota</taxon>
        <taxon>Agaricomycotina</taxon>
        <taxon>Agaricomycetes</taxon>
        <taxon>Agaricomycetidae</taxon>
        <taxon>Agaricales</taxon>
        <taxon>Marasmiineae</taxon>
        <taxon>Mycenaceae</taxon>
        <taxon>Favolaschia</taxon>
    </lineage>
</organism>
<keyword evidence="3" id="KW-1185">Reference proteome</keyword>
<comment type="caution">
    <text evidence="2">The sequence shown here is derived from an EMBL/GenBank/DDBJ whole genome shotgun (WGS) entry which is preliminary data.</text>
</comment>
<dbReference type="AlphaFoldDB" id="A0AAW0A1D6"/>
<dbReference type="Proteomes" id="UP001362999">
    <property type="component" value="Unassembled WGS sequence"/>
</dbReference>
<gene>
    <name evidence="2" type="ORF">R3P38DRAFT_3221894</name>
</gene>
<accession>A0AAW0A1D6</accession>
<reference evidence="2 3" key="1">
    <citation type="journal article" date="2024" name="J Genomics">
        <title>Draft genome sequencing and assembly of Favolaschia claudopus CIRM-BRFM 2984 isolated from oak limbs.</title>
        <authorList>
            <person name="Navarro D."/>
            <person name="Drula E."/>
            <person name="Chaduli D."/>
            <person name="Cazenave R."/>
            <person name="Ahrendt S."/>
            <person name="Wang J."/>
            <person name="Lipzen A."/>
            <person name="Daum C."/>
            <person name="Barry K."/>
            <person name="Grigoriev I.V."/>
            <person name="Favel A."/>
            <person name="Rosso M.N."/>
            <person name="Martin F."/>
        </authorList>
    </citation>
    <scope>NUCLEOTIDE SEQUENCE [LARGE SCALE GENOMIC DNA]</scope>
    <source>
        <strain evidence="2 3">CIRM-BRFM 2984</strain>
    </source>
</reference>
<sequence length="379" mass="42174">MSASTSTFNTSVFLEAQAGSASPSDSISLFLQDLGPFTASTITGKNAIVTFKELSPSLQRLQFAQNWAVSSMHLVEFTKAVAWTLGRLELSIQQYITVFSPRTLLREGWTAFQRFISTLRGSVTLASFAVSDTEWELISFVLSSPATLRAMMQATGHNGSTCSGCPLHDEPNPRQDSARLFMSYIGAFMLSNGDFGEQRLRPWLTRHFDFLARRLLTALRTPDSTLEAATAPAPRRKRRVPSDDGDDEERASAWERKHKHSLKRIALKNKTNESVSTSPQDISISLSPTSCKRRRLDRAIKIRKLRFKSGSRSGKSSGENAENALDANKGSRYVFSPTPTSFAPRRLSRRPVSQDEWQRTLITTASRSLPFTRRGALSS</sequence>
<protein>
    <submittedName>
        <fullName evidence="2">Uncharacterized protein</fullName>
    </submittedName>
</protein>
<evidence type="ECO:0000313" key="3">
    <source>
        <dbReference type="Proteomes" id="UP001362999"/>
    </source>
</evidence>